<evidence type="ECO:0000313" key="1">
    <source>
        <dbReference type="EMBL" id="MFC4376339.1"/>
    </source>
</evidence>
<proteinExistence type="predicted"/>
<name>A0ABV8VLB4_9NOCA</name>
<dbReference type="EMBL" id="JBHSDL010000025">
    <property type="protein sequence ID" value="MFC4376339.1"/>
    <property type="molecule type" value="Genomic_DNA"/>
</dbReference>
<protein>
    <submittedName>
        <fullName evidence="1">Uncharacterized protein</fullName>
    </submittedName>
</protein>
<reference evidence="2" key="1">
    <citation type="journal article" date="2019" name="Int. J. Syst. Evol. Microbiol.">
        <title>The Global Catalogue of Microorganisms (GCM) 10K type strain sequencing project: providing services to taxonomists for standard genome sequencing and annotation.</title>
        <authorList>
            <consortium name="The Broad Institute Genomics Platform"/>
            <consortium name="The Broad Institute Genome Sequencing Center for Infectious Disease"/>
            <person name="Wu L."/>
            <person name="Ma J."/>
        </authorList>
    </citation>
    <scope>NUCLEOTIDE SEQUENCE [LARGE SCALE GENOMIC DNA]</scope>
    <source>
        <strain evidence="2">IBRC-M 10490</strain>
    </source>
</reference>
<accession>A0ABV8VLB4</accession>
<gene>
    <name evidence="1" type="ORF">ACFO5K_19770</name>
</gene>
<dbReference type="Proteomes" id="UP001595844">
    <property type="component" value="Unassembled WGS sequence"/>
</dbReference>
<keyword evidence="2" id="KW-1185">Reference proteome</keyword>
<dbReference type="RefSeq" id="WP_378564899.1">
    <property type="nucleotide sequence ID" value="NZ_JBHSDL010000025.1"/>
</dbReference>
<comment type="caution">
    <text evidence="1">The sequence shown here is derived from an EMBL/GenBank/DDBJ whole genome shotgun (WGS) entry which is preliminary data.</text>
</comment>
<sequence>MDSADHASVDTGDDPPTCAASAGLSRLLRWTLEAWVIRFCVASATFMFNEPLSGRMCSSILCTSCQSPKRTMARMRIFGVDRVAAEDKADDEVDHRQREAVGRLRGEGGDLVDYTAVRQVCFPM</sequence>
<evidence type="ECO:0000313" key="2">
    <source>
        <dbReference type="Proteomes" id="UP001595844"/>
    </source>
</evidence>
<organism evidence="1 2">
    <name type="scientific">Nocardia halotolerans</name>
    <dbReference type="NCBI Taxonomy" id="1755878"/>
    <lineage>
        <taxon>Bacteria</taxon>
        <taxon>Bacillati</taxon>
        <taxon>Actinomycetota</taxon>
        <taxon>Actinomycetes</taxon>
        <taxon>Mycobacteriales</taxon>
        <taxon>Nocardiaceae</taxon>
        <taxon>Nocardia</taxon>
    </lineage>
</organism>